<feature type="active site" description="Proton acceptor" evidence="1">
    <location>
        <position position="17"/>
    </location>
</feature>
<dbReference type="PANTHER" id="PTHR43415">
    <property type="entry name" value="SPERMIDINE N(1)-ACETYLTRANSFERASE"/>
    <property type="match status" value="1"/>
</dbReference>
<sequence length="500" mass="56894">MNIIIRTDASIHIGSGHVMRCLVLADALQEKAHKVSFVCRSQQGDMIKLIQERGFDVFSLDEIIPTVQPQSSADYLGWLQCPIEKDANDFLFKIKNADIVITDHYAIGKEWQSIVREQLSCQIVAIDDLEREHDADLILDQTLGRTKQSYPNIKCVLTGSEYALLNSNFATLREQAYGRLVPQKVIKVLVSMGGIDSPNATLAVLEQLVTLNNIEVTVLLSPRAPHYVNVSEFCHKKLNIKQIDFVSDMAKIMLEHDVAIGAPGTTSWERACLGLPSIIIPLAENQLSISKALVKAQSAIIVNLNDIENCLLDCFRLLVNDWYSYYQANLKLCDGLGLYRVLLEIDNLNEDSKHRYRLQNAIEYDTELIYQWQCHPQTRKYALNSEPPSWEAHIKWMHNKIACSNQDYFYLIQDTVTNKKVGVVRLDRLNVNEYLISIFISPDFYGKSIGISAVKLLDILHPKITIRATVLEDNKASQQLFKKAKYYKISADEFIRYPVK</sequence>
<reference evidence="5 6" key="2">
    <citation type="journal article" date="2009" name="Nature">
        <title>A single regulatory gene is sufficient to alter bacterial host range.</title>
        <authorList>
            <person name="Mandel M.J."/>
            <person name="Wollenberg M.S."/>
            <person name="Stabb E.V."/>
            <person name="Visick K.L."/>
            <person name="Ruby E.G."/>
        </authorList>
    </citation>
    <scope>NUCLEOTIDE SEQUENCE [LARGE SCALE GENOMIC DNA]</scope>
    <source>
        <strain evidence="5 6">MJ11</strain>
    </source>
</reference>
<dbReference type="HOGENOM" id="CLU_023406_0_1_6"/>
<dbReference type="RefSeq" id="WP_012532804.1">
    <property type="nucleotide sequence ID" value="NC_011184.1"/>
</dbReference>
<dbReference type="Gene3D" id="3.40.630.30">
    <property type="match status" value="1"/>
</dbReference>
<organism evidence="5 6">
    <name type="scientific">Aliivibrio fischeri (strain MJ11)</name>
    <name type="common">Vibrio fischeri</name>
    <dbReference type="NCBI Taxonomy" id="388396"/>
    <lineage>
        <taxon>Bacteria</taxon>
        <taxon>Pseudomonadati</taxon>
        <taxon>Pseudomonadota</taxon>
        <taxon>Gammaproteobacteria</taxon>
        <taxon>Vibrionales</taxon>
        <taxon>Vibrionaceae</taxon>
        <taxon>Aliivibrio</taxon>
    </lineage>
</organism>
<dbReference type="InterPro" id="IPR000182">
    <property type="entry name" value="GNAT_dom"/>
</dbReference>
<gene>
    <name evidence="5" type="ordered locus">VFMJ11_0174</name>
</gene>
<dbReference type="SUPFAM" id="SSF55729">
    <property type="entry name" value="Acyl-CoA N-acyltransferases (Nat)"/>
    <property type="match status" value="1"/>
</dbReference>
<name>B5FFV8_ALIFM</name>
<feature type="domain" description="Glycosyl transferase family 28 C-terminal" evidence="3">
    <location>
        <begin position="212"/>
        <end position="307"/>
    </location>
</feature>
<dbReference type="Pfam" id="PF13302">
    <property type="entry name" value="Acetyltransf_3"/>
    <property type="match status" value="1"/>
</dbReference>
<dbReference type="Gene3D" id="3.40.50.2000">
    <property type="entry name" value="Glycogen Phosphorylase B"/>
    <property type="match status" value="1"/>
</dbReference>
<dbReference type="KEGG" id="vfm:VFMJ11_0174"/>
<evidence type="ECO:0000313" key="6">
    <source>
        <dbReference type="Proteomes" id="UP000001857"/>
    </source>
</evidence>
<dbReference type="InterPro" id="IPR007235">
    <property type="entry name" value="Glyco_trans_28_C"/>
</dbReference>
<dbReference type="NCBIfam" id="TIGR03590">
    <property type="entry name" value="PseG"/>
    <property type="match status" value="1"/>
</dbReference>
<dbReference type="Proteomes" id="UP000001857">
    <property type="component" value="Chromosome I"/>
</dbReference>
<reference evidence="6" key="1">
    <citation type="submission" date="2008-08" db="EMBL/GenBank/DDBJ databases">
        <title>Complete sequence of Vibrio fischeri strain MJ11.</title>
        <authorList>
            <person name="Mandel M.J."/>
            <person name="Stabb E.V."/>
            <person name="Ruby E.G."/>
            <person name="Ferriera S."/>
            <person name="Johnson J."/>
            <person name="Kravitz S."/>
            <person name="Beeson K."/>
            <person name="Sutton G."/>
            <person name="Rogers Y.-H."/>
            <person name="Friedman R."/>
            <person name="Frazier M."/>
            <person name="Venter J.C."/>
        </authorList>
    </citation>
    <scope>NUCLEOTIDE SEQUENCE [LARGE SCALE GENOMIC DNA]</scope>
    <source>
        <strain evidence="6">MJ11</strain>
    </source>
</reference>
<dbReference type="Pfam" id="PF04101">
    <property type="entry name" value="Glyco_tran_28_C"/>
    <property type="match status" value="1"/>
</dbReference>
<dbReference type="GO" id="GO:0016747">
    <property type="term" value="F:acyltransferase activity, transferring groups other than amino-acyl groups"/>
    <property type="evidence" value="ECO:0007669"/>
    <property type="project" value="InterPro"/>
</dbReference>
<evidence type="ECO:0000259" key="3">
    <source>
        <dbReference type="Pfam" id="PF04101"/>
    </source>
</evidence>
<dbReference type="EMBL" id="CP001139">
    <property type="protein sequence ID" value="ACH65069.1"/>
    <property type="molecule type" value="Genomic_DNA"/>
</dbReference>
<evidence type="ECO:0000313" key="5">
    <source>
        <dbReference type="EMBL" id="ACH65069.1"/>
    </source>
</evidence>
<dbReference type="Gene3D" id="3.40.50.11190">
    <property type="match status" value="1"/>
</dbReference>
<dbReference type="AlphaFoldDB" id="B5FFV8"/>
<protein>
    <submittedName>
        <fullName evidence="5">FlmD</fullName>
    </submittedName>
</protein>
<dbReference type="InterPro" id="IPR020023">
    <property type="entry name" value="PseG"/>
</dbReference>
<accession>B5FFV8</accession>
<feature type="domain" description="N-acetyltransferase" evidence="4">
    <location>
        <begin position="357"/>
        <end position="484"/>
    </location>
</feature>
<evidence type="ECO:0000256" key="2">
    <source>
        <dbReference type="PIRSR" id="PIRSR620023-2"/>
    </source>
</evidence>
<proteinExistence type="predicted"/>
<evidence type="ECO:0000259" key="4">
    <source>
        <dbReference type="Pfam" id="PF13302"/>
    </source>
</evidence>
<dbReference type="SUPFAM" id="SSF53756">
    <property type="entry name" value="UDP-Glycosyltransferase/glycogen phosphorylase"/>
    <property type="match status" value="1"/>
</dbReference>
<dbReference type="InterPro" id="IPR016181">
    <property type="entry name" value="Acyl_CoA_acyltransferase"/>
</dbReference>
<evidence type="ECO:0000256" key="1">
    <source>
        <dbReference type="PIRSR" id="PIRSR620023-1"/>
    </source>
</evidence>
<feature type="binding site" evidence="2">
    <location>
        <position position="269"/>
    </location>
    <ligand>
        <name>substrate</name>
    </ligand>
</feature>
<dbReference type="PANTHER" id="PTHR43415:SF3">
    <property type="entry name" value="GNAT-FAMILY ACETYLTRANSFERASE"/>
    <property type="match status" value="1"/>
</dbReference>
<dbReference type="GO" id="GO:0016758">
    <property type="term" value="F:hexosyltransferase activity"/>
    <property type="evidence" value="ECO:0007669"/>
    <property type="project" value="InterPro"/>
</dbReference>